<dbReference type="RefSeq" id="WP_010314216.1">
    <property type="nucleotide sequence ID" value="NZ_CP061007.1"/>
</dbReference>
<dbReference type="PANTHER" id="PTHR30055">
    <property type="entry name" value="HTH-TYPE TRANSCRIPTIONAL REGULATOR RUTR"/>
    <property type="match status" value="1"/>
</dbReference>
<dbReference type="InterPro" id="IPR001647">
    <property type="entry name" value="HTH_TetR"/>
</dbReference>
<evidence type="ECO:0000256" key="1">
    <source>
        <dbReference type="ARBA" id="ARBA00023125"/>
    </source>
</evidence>
<feature type="DNA-binding region" description="H-T-H motif" evidence="2">
    <location>
        <begin position="43"/>
        <end position="62"/>
    </location>
</feature>
<dbReference type="EMBL" id="PJNB01000001">
    <property type="protein sequence ID" value="PKW18219.1"/>
    <property type="molecule type" value="Genomic_DNA"/>
</dbReference>
<accession>A0A2N3Y5M1</accession>
<reference evidence="5" key="1">
    <citation type="submission" date="2017-12" db="EMBL/GenBank/DDBJ databases">
        <title>Sequencing the genomes of 1000 Actinobacteria strains.</title>
        <authorList>
            <person name="Klenk H.-P."/>
        </authorList>
    </citation>
    <scope>NUCLEOTIDE SEQUENCE [LARGE SCALE GENOMIC DNA]</scope>
    <source>
        <strain evidence="5">DSM 44228</strain>
    </source>
</reference>
<comment type="caution">
    <text evidence="5">The sequence shown here is derived from an EMBL/GenBank/DDBJ whole genome shotgun (WGS) entry which is preliminary data.</text>
</comment>
<dbReference type="InterPro" id="IPR009057">
    <property type="entry name" value="Homeodomain-like_sf"/>
</dbReference>
<dbReference type="PROSITE" id="PS50977">
    <property type="entry name" value="HTH_TETR_2"/>
    <property type="match status" value="1"/>
</dbReference>
<evidence type="ECO:0000256" key="3">
    <source>
        <dbReference type="SAM" id="MobiDB-lite"/>
    </source>
</evidence>
<gene>
    <name evidence="5" type="ORF">A8926_6286</name>
</gene>
<dbReference type="AlphaFoldDB" id="A0A2N3Y5M1"/>
<keyword evidence="1 2" id="KW-0238">DNA-binding</keyword>
<dbReference type="GO" id="GO:0000976">
    <property type="term" value="F:transcription cis-regulatory region binding"/>
    <property type="evidence" value="ECO:0007669"/>
    <property type="project" value="TreeGrafter"/>
</dbReference>
<dbReference type="PANTHER" id="PTHR30055:SF209">
    <property type="entry name" value="POSSIBLE TRANSCRIPTIONAL REGULATORY PROTEIN (PROBABLY TETR-FAMILY)"/>
    <property type="match status" value="1"/>
</dbReference>
<feature type="region of interest" description="Disordered" evidence="3">
    <location>
        <begin position="1"/>
        <end position="20"/>
    </location>
</feature>
<dbReference type="SUPFAM" id="SSF46689">
    <property type="entry name" value="Homeodomain-like"/>
    <property type="match status" value="1"/>
</dbReference>
<evidence type="ECO:0000313" key="6">
    <source>
        <dbReference type="Proteomes" id="UP000233786"/>
    </source>
</evidence>
<proteinExistence type="predicted"/>
<sequence>MLTTTPGRRAPARSRPRRDAVRNRERLLEAAGELLRTDPGGVSMPAIADRAGLSVPTAYRYFSALDDLLNAYLHRVIVELRDYSHDCPKTGPALFEEVAGEWARLLESYGAAMVQLRSRGGFLARLRGNDPVISTVREAWERPVRSVMRHLEIPDEHFEHALFLCNIMFDPREILDLVDTGLTRDEALLHLEHAYFQALVGWANANGA</sequence>
<feature type="domain" description="HTH tetR-type" evidence="4">
    <location>
        <begin position="21"/>
        <end position="80"/>
    </location>
</feature>
<evidence type="ECO:0000259" key="4">
    <source>
        <dbReference type="PROSITE" id="PS50977"/>
    </source>
</evidence>
<dbReference type="Pfam" id="PF00440">
    <property type="entry name" value="TetR_N"/>
    <property type="match status" value="1"/>
</dbReference>
<evidence type="ECO:0000313" key="5">
    <source>
        <dbReference type="EMBL" id="PKW18219.1"/>
    </source>
</evidence>
<dbReference type="GO" id="GO:0003700">
    <property type="term" value="F:DNA-binding transcription factor activity"/>
    <property type="evidence" value="ECO:0007669"/>
    <property type="project" value="TreeGrafter"/>
</dbReference>
<dbReference type="STRING" id="994479.GCA_000194155_06935"/>
<protein>
    <submittedName>
        <fullName evidence="5">TetR family transcriptional regulator</fullName>
    </submittedName>
</protein>
<keyword evidence="6" id="KW-1185">Reference proteome</keyword>
<dbReference type="InterPro" id="IPR050109">
    <property type="entry name" value="HTH-type_TetR-like_transc_reg"/>
</dbReference>
<organism evidence="5 6">
    <name type="scientific">Saccharopolyspora spinosa</name>
    <dbReference type="NCBI Taxonomy" id="60894"/>
    <lineage>
        <taxon>Bacteria</taxon>
        <taxon>Bacillati</taxon>
        <taxon>Actinomycetota</taxon>
        <taxon>Actinomycetes</taxon>
        <taxon>Pseudonocardiales</taxon>
        <taxon>Pseudonocardiaceae</taxon>
        <taxon>Saccharopolyspora</taxon>
    </lineage>
</organism>
<dbReference type="Gene3D" id="1.10.357.10">
    <property type="entry name" value="Tetracycline Repressor, domain 2"/>
    <property type="match status" value="1"/>
</dbReference>
<name>A0A2N3Y5M1_SACSN</name>
<evidence type="ECO:0000256" key="2">
    <source>
        <dbReference type="PROSITE-ProRule" id="PRU00335"/>
    </source>
</evidence>
<dbReference type="Proteomes" id="UP000233786">
    <property type="component" value="Unassembled WGS sequence"/>
</dbReference>